<accession>G7E345</accession>
<reference evidence="6 7" key="1">
    <citation type="journal article" date="2011" name="J. Gen. Appl. Microbiol.">
        <title>Draft genome sequencing of the enigmatic basidiomycete Mixia osmundae.</title>
        <authorList>
            <person name="Nishida H."/>
            <person name="Nagatsuka Y."/>
            <person name="Sugiyama J."/>
        </authorList>
    </citation>
    <scope>NUCLEOTIDE SEQUENCE [LARGE SCALE GENOMIC DNA]</scope>
    <source>
        <strain evidence="7">CBS 9802 / IAM 14324 / JCM 22182 / KY 12970</strain>
    </source>
</reference>
<dbReference type="STRING" id="764103.G7E345"/>
<evidence type="ECO:0000313" key="6">
    <source>
        <dbReference type="EMBL" id="GAA97226.1"/>
    </source>
</evidence>
<dbReference type="HOGENOM" id="CLU_033465_3_3_1"/>
<dbReference type="PANTHER" id="PTHR31465:SF1">
    <property type="entry name" value="PROTEIN RTA1-RELATED"/>
    <property type="match status" value="1"/>
</dbReference>
<feature type="transmembrane region" description="Helical" evidence="5">
    <location>
        <begin position="128"/>
        <end position="153"/>
    </location>
</feature>
<dbReference type="OrthoDB" id="3358017at2759"/>
<name>G7E345_MIXOS</name>
<feature type="transmembrane region" description="Helical" evidence="5">
    <location>
        <begin position="226"/>
        <end position="246"/>
    </location>
</feature>
<dbReference type="InterPro" id="IPR007568">
    <property type="entry name" value="RTA1"/>
</dbReference>
<comment type="caution">
    <text evidence="6">The sequence shown here is derived from an EMBL/GenBank/DDBJ whole genome shotgun (WGS) entry which is preliminary data.</text>
</comment>
<dbReference type="OMA" id="VFVWSDV"/>
<sequence length="296" mass="32155">MAVTIPWAGSDESRGDASADVGAGYIPSLGLNILALVLYALIGAGHFINVFTYRTKWGLCLPIACWTESLGFGLRILFRHDVTSGVFIATNLFVVLSPAAFLAFNYITYGRLIRQINGNVSLINPRKVTRIFVASDIFTFLVQGAGGGLIASGSSTGQIIFLVGLAGQGASYALFCVLFVSAHIRIVRARRRTTFSNEKAGSQATLANHDGDDAPAVQPTAYDQPFWTVFACLYATSVPILIRSVYRVIELAVGYNGVLYNHEKYFLGLDALPLLVAVAIWLPLWPSRYFPKHARA</sequence>
<evidence type="ECO:0000256" key="3">
    <source>
        <dbReference type="ARBA" id="ARBA00022989"/>
    </source>
</evidence>
<dbReference type="PANTHER" id="PTHR31465">
    <property type="entry name" value="PROTEIN RTA1-RELATED"/>
    <property type="match status" value="1"/>
</dbReference>
<dbReference type="Pfam" id="PF04479">
    <property type="entry name" value="RTA1"/>
    <property type="match status" value="1"/>
</dbReference>
<feature type="transmembrane region" description="Helical" evidence="5">
    <location>
        <begin position="29"/>
        <end position="52"/>
    </location>
</feature>
<organism evidence="6 7">
    <name type="scientific">Mixia osmundae (strain CBS 9802 / IAM 14324 / JCM 22182 / KY 12970)</name>
    <dbReference type="NCBI Taxonomy" id="764103"/>
    <lineage>
        <taxon>Eukaryota</taxon>
        <taxon>Fungi</taxon>
        <taxon>Dikarya</taxon>
        <taxon>Basidiomycota</taxon>
        <taxon>Pucciniomycotina</taxon>
        <taxon>Mixiomycetes</taxon>
        <taxon>Mixiales</taxon>
        <taxon>Mixiaceae</taxon>
        <taxon>Mixia</taxon>
    </lineage>
</organism>
<evidence type="ECO:0000256" key="4">
    <source>
        <dbReference type="ARBA" id="ARBA00023136"/>
    </source>
</evidence>
<feature type="transmembrane region" description="Helical" evidence="5">
    <location>
        <begin position="159"/>
        <end position="182"/>
    </location>
</feature>
<evidence type="ECO:0000256" key="2">
    <source>
        <dbReference type="ARBA" id="ARBA00022692"/>
    </source>
</evidence>
<evidence type="ECO:0000256" key="1">
    <source>
        <dbReference type="ARBA" id="ARBA00004141"/>
    </source>
</evidence>
<protein>
    <recommendedName>
        <fullName evidence="8">RTA1 like protein</fullName>
    </recommendedName>
</protein>
<proteinExistence type="predicted"/>
<feature type="transmembrane region" description="Helical" evidence="5">
    <location>
        <begin position="59"/>
        <end position="78"/>
    </location>
</feature>
<keyword evidence="2 5" id="KW-0812">Transmembrane</keyword>
<dbReference type="InParanoid" id="G7E345"/>
<dbReference type="eggNOG" id="ENOG502QU4U">
    <property type="taxonomic scope" value="Eukaryota"/>
</dbReference>
<dbReference type="Proteomes" id="UP000009131">
    <property type="component" value="Unassembled WGS sequence"/>
</dbReference>
<gene>
    <name evidence="6" type="primary">Mo03902</name>
    <name evidence="6" type="ORF">E5Q_03902</name>
</gene>
<dbReference type="EMBL" id="BABT02000117">
    <property type="protein sequence ID" value="GAA97226.1"/>
    <property type="molecule type" value="Genomic_DNA"/>
</dbReference>
<comment type="subcellular location">
    <subcellularLocation>
        <location evidence="1">Membrane</location>
        <topology evidence="1">Multi-pass membrane protein</topology>
    </subcellularLocation>
</comment>
<dbReference type="RefSeq" id="XP_014570401.1">
    <property type="nucleotide sequence ID" value="XM_014714915.1"/>
</dbReference>
<evidence type="ECO:0000313" key="7">
    <source>
        <dbReference type="Proteomes" id="UP000009131"/>
    </source>
</evidence>
<feature type="transmembrane region" description="Helical" evidence="5">
    <location>
        <begin position="266"/>
        <end position="285"/>
    </location>
</feature>
<evidence type="ECO:0000256" key="5">
    <source>
        <dbReference type="SAM" id="Phobius"/>
    </source>
</evidence>
<keyword evidence="4 5" id="KW-0472">Membrane</keyword>
<keyword evidence="7" id="KW-1185">Reference proteome</keyword>
<feature type="transmembrane region" description="Helical" evidence="5">
    <location>
        <begin position="84"/>
        <end position="107"/>
    </location>
</feature>
<dbReference type="GO" id="GO:0016020">
    <property type="term" value="C:membrane"/>
    <property type="evidence" value="ECO:0007669"/>
    <property type="project" value="UniProtKB-SubCell"/>
</dbReference>
<reference evidence="6 7" key="2">
    <citation type="journal article" date="2012" name="Open Biol.">
        <title>Characteristics of nucleosomes and linker DNA regions on the genome of the basidiomycete Mixia osmundae revealed by mono- and dinucleosome mapping.</title>
        <authorList>
            <person name="Nishida H."/>
            <person name="Kondo S."/>
            <person name="Matsumoto T."/>
            <person name="Suzuki Y."/>
            <person name="Yoshikawa H."/>
            <person name="Taylor T.D."/>
            <person name="Sugiyama J."/>
        </authorList>
    </citation>
    <scope>NUCLEOTIDE SEQUENCE [LARGE SCALE GENOMIC DNA]</scope>
    <source>
        <strain evidence="7">CBS 9802 / IAM 14324 / JCM 22182 / KY 12970</strain>
    </source>
</reference>
<keyword evidence="3 5" id="KW-1133">Transmembrane helix</keyword>
<evidence type="ECO:0008006" key="8">
    <source>
        <dbReference type="Google" id="ProtNLM"/>
    </source>
</evidence>
<dbReference type="AlphaFoldDB" id="G7E345"/>